<dbReference type="CDD" id="cd05237">
    <property type="entry name" value="UDP_invert_4-6DH_SDR_e"/>
    <property type="match status" value="1"/>
</dbReference>
<reference evidence="3" key="1">
    <citation type="submission" date="2019-01" db="EMBL/GenBank/DDBJ databases">
        <authorList>
            <consortium name="Genoscope - CEA"/>
            <person name="William W."/>
        </authorList>
    </citation>
    <scope>NUCLEOTIDE SEQUENCE</scope>
    <source>
        <strain evidence="3">CR-1</strain>
    </source>
</reference>
<evidence type="ECO:0000259" key="2">
    <source>
        <dbReference type="Pfam" id="PF02719"/>
    </source>
</evidence>
<evidence type="ECO:0000313" key="3">
    <source>
        <dbReference type="EMBL" id="VEN74466.1"/>
    </source>
</evidence>
<organism evidence="3">
    <name type="scientific">uncultured Desulfobacteraceae bacterium</name>
    <dbReference type="NCBI Taxonomy" id="218296"/>
    <lineage>
        <taxon>Bacteria</taxon>
        <taxon>Pseudomonadati</taxon>
        <taxon>Thermodesulfobacteriota</taxon>
        <taxon>Desulfobacteria</taxon>
        <taxon>Desulfobacterales</taxon>
        <taxon>Desulfobacteraceae</taxon>
        <taxon>environmental samples</taxon>
    </lineage>
</organism>
<name>A0A484HLJ4_9BACT</name>
<proteinExistence type="inferred from homology"/>
<evidence type="ECO:0000256" key="1">
    <source>
        <dbReference type="ARBA" id="ARBA00007430"/>
    </source>
</evidence>
<dbReference type="EMBL" id="CAACVI010000034">
    <property type="protein sequence ID" value="VEN74466.1"/>
    <property type="molecule type" value="Genomic_DNA"/>
</dbReference>
<dbReference type="Pfam" id="PF02719">
    <property type="entry name" value="Polysacc_synt_2"/>
    <property type="match status" value="1"/>
</dbReference>
<dbReference type="EC" id="5.1.3.2" evidence="3"/>
<comment type="similarity">
    <text evidence="1">Belongs to the polysaccharide synthase family.</text>
</comment>
<gene>
    <name evidence="3" type="primary">capD</name>
    <name evidence="3" type="ORF">EPICR_40045</name>
</gene>
<protein>
    <submittedName>
        <fullName evidence="3">UDP-glucose 4-epimerase</fullName>
        <ecNumber evidence="3">5.1.3.2</ecNumber>
    </submittedName>
</protein>
<dbReference type="InterPro" id="IPR003869">
    <property type="entry name" value="Polysac_CapD-like"/>
</dbReference>
<accession>A0A484HLJ4</accession>
<dbReference type="InterPro" id="IPR036291">
    <property type="entry name" value="NAD(P)-bd_dom_sf"/>
</dbReference>
<dbReference type="Gene3D" id="3.40.50.720">
    <property type="entry name" value="NAD(P)-binding Rossmann-like Domain"/>
    <property type="match status" value="1"/>
</dbReference>
<dbReference type="GO" id="GO:0003978">
    <property type="term" value="F:UDP-glucose 4-epimerase activity"/>
    <property type="evidence" value="ECO:0007669"/>
    <property type="project" value="UniProtKB-EC"/>
</dbReference>
<dbReference type="SUPFAM" id="SSF51735">
    <property type="entry name" value="NAD(P)-binding Rossmann-fold domains"/>
    <property type="match status" value="1"/>
</dbReference>
<dbReference type="InterPro" id="IPR051203">
    <property type="entry name" value="Polysaccharide_Synthase-Rel"/>
</dbReference>
<dbReference type="PANTHER" id="PTHR43318">
    <property type="entry name" value="UDP-N-ACETYLGLUCOSAMINE 4,6-DEHYDRATASE"/>
    <property type="match status" value="1"/>
</dbReference>
<dbReference type="AlphaFoldDB" id="A0A484HLJ4"/>
<dbReference type="PANTHER" id="PTHR43318:SF2">
    <property type="entry name" value="UDP-N-ACETYLGLUCOSAMINE 4,6-DEHYDRATASE (INVERTING)"/>
    <property type="match status" value="1"/>
</dbReference>
<sequence length="364" mass="40368">MPDKTKREKMIFEDKSVVVTGGTGSLGKTLVRRILTGDLGVPKKVIVFSRDEAKQHEMRMSYQRRLVATDEVIYRNFMDVLEFRIGDVRNFADVCSVLGDADIVVNAAALKQVPSCEYFPEQAMLTNCMGAANIVRAIGENHLPVQTVVGVSTDKACKPVNVMGMTKAIQERIFLAANILNPDVRFICVRYGNVLASRGSVIPLFHDQIQNGGPVTVTVPEMTRFLLSLDQAVNTVFAAIKSARPGEIYVPDAPSATALNIAKALIQERDIEIQITGIRPGEKMHEIMVSEEEAHRCVSAGDYYAIQSMLPELQDESDPSPRAFKKEFSSSDHPLNFDETIDLLKKNQLMADDLEKRPNGELLR</sequence>
<keyword evidence="3" id="KW-0413">Isomerase</keyword>
<feature type="domain" description="Polysaccharide biosynthesis protein CapD-like" evidence="2">
    <location>
        <begin position="17"/>
        <end position="307"/>
    </location>
</feature>